<dbReference type="GO" id="GO:0003723">
    <property type="term" value="F:RNA binding"/>
    <property type="evidence" value="ECO:0007669"/>
    <property type="project" value="TreeGrafter"/>
</dbReference>
<accession>A0A1J1HR92</accession>
<dbReference type="Gene3D" id="1.10.287.10">
    <property type="entry name" value="S15/NS1, RNA-binding"/>
    <property type="match status" value="1"/>
</dbReference>
<dbReference type="SUPFAM" id="SSF47060">
    <property type="entry name" value="S15/NS1 RNA-binding domain"/>
    <property type="match status" value="1"/>
</dbReference>
<sequence>MSDNREEIQDQIKIQGEVVRKLKAAKESKGKIDEEVAKLLALKAKLTENEPSAPQKFSLKTPKGTRDYNPQQMALRQSVLDKIVKVFKKHGAETIDTPVFELKDFVIKLNHRKLLDGMFEACGVPNDKFRTICSAVDKLDKSPWEEVKKEMIDEKGLDEATADRIGEYVRLNGGVELVEKLLKDEKLKKVPSAVEGLEGMKLLLQYCAIFDVANHVAFDLSLARGLDYYTGVIYEAVLKGDTKEGTKKKKEEETVGSVAGGGRYDNLVGMFDGKGKQVPCVGVSIGVERVFAILEAKNAVEKTKLRTTEVQVYVASAHKGLHEKRLEILGKLWSGDIKAEHSYKQNPKLLAQLQHCEEYQIPFALVLGDSELERGVVKLRDVVTRQEEEVPVDNLVEAIKWRLSSRRST</sequence>
<evidence type="ECO:0000256" key="5">
    <source>
        <dbReference type="ARBA" id="ARBA00022741"/>
    </source>
</evidence>
<dbReference type="SUPFAM" id="SSF52954">
    <property type="entry name" value="Class II aaRS ABD-related"/>
    <property type="match status" value="1"/>
</dbReference>
<evidence type="ECO:0000256" key="2">
    <source>
        <dbReference type="ARBA" id="ARBA00012815"/>
    </source>
</evidence>
<dbReference type="FunFam" id="3.40.50.800:FF:000008">
    <property type="entry name" value="histidine--tRNA ligase, cytoplasmic isoform X1"/>
    <property type="match status" value="1"/>
</dbReference>
<evidence type="ECO:0000256" key="3">
    <source>
        <dbReference type="ARBA" id="ARBA00022490"/>
    </source>
</evidence>
<evidence type="ECO:0000256" key="1">
    <source>
        <dbReference type="ARBA" id="ARBA00008226"/>
    </source>
</evidence>
<dbReference type="PANTHER" id="PTHR11476">
    <property type="entry name" value="HISTIDYL-TRNA SYNTHETASE"/>
    <property type="match status" value="1"/>
</dbReference>
<dbReference type="GO" id="GO:0005829">
    <property type="term" value="C:cytosol"/>
    <property type="evidence" value="ECO:0007669"/>
    <property type="project" value="TreeGrafter"/>
</dbReference>
<dbReference type="EMBL" id="CVRI01000020">
    <property type="protein sequence ID" value="CRK90541.1"/>
    <property type="molecule type" value="Genomic_DNA"/>
</dbReference>
<feature type="non-terminal residue" evidence="12">
    <location>
        <position position="409"/>
    </location>
</feature>
<dbReference type="Pfam" id="PF13393">
    <property type="entry name" value="tRNA-synt_His"/>
    <property type="match status" value="1"/>
</dbReference>
<proteinExistence type="inferred from homology"/>
<evidence type="ECO:0000256" key="9">
    <source>
        <dbReference type="ARBA" id="ARBA00047639"/>
    </source>
</evidence>
<name>A0A1J1HR92_9DIPT</name>
<dbReference type="AlphaFoldDB" id="A0A1J1HR92"/>
<dbReference type="Pfam" id="PF00458">
    <property type="entry name" value="WHEP-TRS"/>
    <property type="match status" value="1"/>
</dbReference>
<keyword evidence="8" id="KW-0030">Aminoacyl-tRNA synthetase</keyword>
<keyword evidence="6" id="KW-0067">ATP-binding</keyword>
<dbReference type="GO" id="GO:0032543">
    <property type="term" value="P:mitochondrial translation"/>
    <property type="evidence" value="ECO:0007669"/>
    <property type="project" value="TreeGrafter"/>
</dbReference>
<evidence type="ECO:0000256" key="7">
    <source>
        <dbReference type="ARBA" id="ARBA00022917"/>
    </source>
</evidence>
<feature type="binding site" evidence="10">
    <location>
        <position position="224"/>
    </location>
    <ligand>
        <name>L-histidine</name>
        <dbReference type="ChEBI" id="CHEBI:57595"/>
    </ligand>
</feature>
<dbReference type="OrthoDB" id="1906957at2759"/>
<dbReference type="PANTHER" id="PTHR11476:SF7">
    <property type="entry name" value="HISTIDINE--TRNA LIGASE"/>
    <property type="match status" value="1"/>
</dbReference>
<dbReference type="InterPro" id="IPR004516">
    <property type="entry name" value="HisRS/HisZ"/>
</dbReference>
<keyword evidence="7" id="KW-0648">Protein biosynthesis</keyword>
<comment type="similarity">
    <text evidence="1">Belongs to the class-II aminoacyl-tRNA synthetase family.</text>
</comment>
<dbReference type="STRING" id="568069.A0A1J1HR92"/>
<dbReference type="GO" id="GO:0005524">
    <property type="term" value="F:ATP binding"/>
    <property type="evidence" value="ECO:0007669"/>
    <property type="project" value="UniProtKB-KW"/>
</dbReference>
<dbReference type="InterPro" id="IPR033656">
    <property type="entry name" value="HisRS_anticodon"/>
</dbReference>
<dbReference type="GO" id="GO:0005739">
    <property type="term" value="C:mitochondrion"/>
    <property type="evidence" value="ECO:0007669"/>
    <property type="project" value="TreeGrafter"/>
</dbReference>
<dbReference type="GO" id="GO:0004821">
    <property type="term" value="F:histidine-tRNA ligase activity"/>
    <property type="evidence" value="ECO:0007669"/>
    <property type="project" value="UniProtKB-EC"/>
</dbReference>
<dbReference type="Pfam" id="PF03129">
    <property type="entry name" value="HGTP_anticodon"/>
    <property type="match status" value="1"/>
</dbReference>
<evidence type="ECO:0000313" key="13">
    <source>
        <dbReference type="Proteomes" id="UP000183832"/>
    </source>
</evidence>
<dbReference type="InterPro" id="IPR004154">
    <property type="entry name" value="Anticodon-bd"/>
</dbReference>
<dbReference type="GO" id="GO:0006427">
    <property type="term" value="P:histidyl-tRNA aminoacylation"/>
    <property type="evidence" value="ECO:0007669"/>
    <property type="project" value="TreeGrafter"/>
</dbReference>
<gene>
    <name evidence="12" type="ORF">CLUMA_CG004245</name>
</gene>
<evidence type="ECO:0000313" key="12">
    <source>
        <dbReference type="EMBL" id="CRK90541.1"/>
    </source>
</evidence>
<dbReference type="PROSITE" id="PS51185">
    <property type="entry name" value="WHEP_TRS_2"/>
    <property type="match status" value="1"/>
</dbReference>
<feature type="binding site" evidence="10">
    <location>
        <begin position="228"/>
        <end position="229"/>
    </location>
    <ligand>
        <name>L-histidine</name>
        <dbReference type="ChEBI" id="CHEBI:57595"/>
    </ligand>
</feature>
<keyword evidence="3" id="KW-0963">Cytoplasm</keyword>
<dbReference type="InterPro" id="IPR009068">
    <property type="entry name" value="uS15_NS1_RNA-bd_sf"/>
</dbReference>
<evidence type="ECO:0000256" key="4">
    <source>
        <dbReference type="ARBA" id="ARBA00022598"/>
    </source>
</evidence>
<dbReference type="EC" id="6.1.1.21" evidence="2"/>
<dbReference type="InterPro" id="IPR045864">
    <property type="entry name" value="aa-tRNA-synth_II/BPL/LPL"/>
</dbReference>
<dbReference type="InterPro" id="IPR000738">
    <property type="entry name" value="WHEP-TRS_dom"/>
</dbReference>
<keyword evidence="4" id="KW-0436">Ligase</keyword>
<evidence type="ECO:0000259" key="11">
    <source>
        <dbReference type="PROSITE" id="PS51185"/>
    </source>
</evidence>
<dbReference type="PIRSF" id="PIRSF001549">
    <property type="entry name" value="His-tRNA_synth"/>
    <property type="match status" value="1"/>
</dbReference>
<dbReference type="SMART" id="SM00991">
    <property type="entry name" value="WHEP-TRS"/>
    <property type="match status" value="1"/>
</dbReference>
<keyword evidence="13" id="KW-1185">Reference proteome</keyword>
<dbReference type="CDD" id="cd00859">
    <property type="entry name" value="HisRS_anticodon"/>
    <property type="match status" value="1"/>
</dbReference>
<comment type="catalytic activity">
    <reaction evidence="9">
        <text>tRNA(His) + L-histidine + ATP = L-histidyl-tRNA(His) + AMP + diphosphate + H(+)</text>
        <dbReference type="Rhea" id="RHEA:17313"/>
        <dbReference type="Rhea" id="RHEA-COMP:9665"/>
        <dbReference type="Rhea" id="RHEA-COMP:9689"/>
        <dbReference type="ChEBI" id="CHEBI:15378"/>
        <dbReference type="ChEBI" id="CHEBI:30616"/>
        <dbReference type="ChEBI" id="CHEBI:33019"/>
        <dbReference type="ChEBI" id="CHEBI:57595"/>
        <dbReference type="ChEBI" id="CHEBI:78442"/>
        <dbReference type="ChEBI" id="CHEBI:78527"/>
        <dbReference type="ChEBI" id="CHEBI:456215"/>
        <dbReference type="EC" id="6.1.1.21"/>
    </reaction>
</comment>
<evidence type="ECO:0000256" key="6">
    <source>
        <dbReference type="ARBA" id="ARBA00022840"/>
    </source>
</evidence>
<dbReference type="SUPFAM" id="SSF55681">
    <property type="entry name" value="Class II aaRS and biotin synthetases"/>
    <property type="match status" value="2"/>
</dbReference>
<dbReference type="Proteomes" id="UP000183832">
    <property type="component" value="Unassembled WGS sequence"/>
</dbReference>
<dbReference type="InterPro" id="IPR041715">
    <property type="entry name" value="HisRS-like_core"/>
</dbReference>
<dbReference type="InterPro" id="IPR036621">
    <property type="entry name" value="Anticodon-bd_dom_sf"/>
</dbReference>
<evidence type="ECO:0000256" key="8">
    <source>
        <dbReference type="ARBA" id="ARBA00023146"/>
    </source>
</evidence>
<dbReference type="Gene3D" id="3.30.930.10">
    <property type="entry name" value="Bira Bifunctional Protein, Domain 2"/>
    <property type="match status" value="2"/>
</dbReference>
<feature type="domain" description="WHEP-TRS" evidence="11">
    <location>
        <begin position="4"/>
        <end position="60"/>
    </location>
</feature>
<evidence type="ECO:0000256" key="10">
    <source>
        <dbReference type="PIRSR" id="PIRSR001549-1"/>
    </source>
</evidence>
<organism evidence="12 13">
    <name type="scientific">Clunio marinus</name>
    <dbReference type="NCBI Taxonomy" id="568069"/>
    <lineage>
        <taxon>Eukaryota</taxon>
        <taxon>Metazoa</taxon>
        <taxon>Ecdysozoa</taxon>
        <taxon>Arthropoda</taxon>
        <taxon>Hexapoda</taxon>
        <taxon>Insecta</taxon>
        <taxon>Pterygota</taxon>
        <taxon>Neoptera</taxon>
        <taxon>Endopterygota</taxon>
        <taxon>Diptera</taxon>
        <taxon>Nematocera</taxon>
        <taxon>Chironomoidea</taxon>
        <taxon>Chironomidae</taxon>
        <taxon>Clunio</taxon>
    </lineage>
</organism>
<keyword evidence="5" id="KW-0547">Nucleotide-binding</keyword>
<reference evidence="12 13" key="1">
    <citation type="submission" date="2015-04" db="EMBL/GenBank/DDBJ databases">
        <authorList>
            <person name="Syromyatnikov M.Y."/>
            <person name="Popov V.N."/>
        </authorList>
    </citation>
    <scope>NUCLEOTIDE SEQUENCE [LARGE SCALE GENOMIC DNA]</scope>
</reference>
<protein>
    <recommendedName>
        <fullName evidence="2">histidine--tRNA ligase</fullName>
        <ecNumber evidence="2">6.1.1.21</ecNumber>
    </recommendedName>
</protein>
<dbReference type="Gene3D" id="3.40.50.800">
    <property type="entry name" value="Anticodon-binding domain"/>
    <property type="match status" value="1"/>
</dbReference>